<dbReference type="Proteomes" id="UP001215712">
    <property type="component" value="Unassembled WGS sequence"/>
</dbReference>
<evidence type="ECO:0000313" key="8">
    <source>
        <dbReference type="EMBL" id="KAJ5733723.1"/>
    </source>
</evidence>
<reference evidence="8" key="2">
    <citation type="submission" date="2023-01" db="EMBL/GenBank/DDBJ databases">
        <authorList>
            <person name="Petersen C."/>
        </authorList>
    </citation>
    <scope>NUCLEOTIDE SEQUENCE</scope>
    <source>
        <strain evidence="8">IBT 17514</strain>
    </source>
</reference>
<feature type="transmembrane region" description="Helical" evidence="6">
    <location>
        <begin position="70"/>
        <end position="88"/>
    </location>
</feature>
<dbReference type="PROSITE" id="PS50850">
    <property type="entry name" value="MFS"/>
    <property type="match status" value="1"/>
</dbReference>
<feature type="transmembrane region" description="Helical" evidence="6">
    <location>
        <begin position="448"/>
        <end position="471"/>
    </location>
</feature>
<dbReference type="EMBL" id="JAQJAN010000003">
    <property type="protein sequence ID" value="KAJ5733723.1"/>
    <property type="molecule type" value="Genomic_DNA"/>
</dbReference>
<feature type="transmembrane region" description="Helical" evidence="6">
    <location>
        <begin position="125"/>
        <end position="145"/>
    </location>
</feature>
<feature type="domain" description="Major facilitator superfamily (MFS) profile" evidence="7">
    <location>
        <begin position="35"/>
        <end position="513"/>
    </location>
</feature>
<feature type="transmembrane region" description="Helical" evidence="6">
    <location>
        <begin position="188"/>
        <end position="208"/>
    </location>
</feature>
<feature type="transmembrane region" description="Helical" evidence="6">
    <location>
        <begin position="257"/>
        <end position="279"/>
    </location>
</feature>
<dbReference type="GO" id="GO:0022857">
    <property type="term" value="F:transmembrane transporter activity"/>
    <property type="evidence" value="ECO:0007669"/>
    <property type="project" value="InterPro"/>
</dbReference>
<protein>
    <submittedName>
        <fullName evidence="8">MFS general substrate transporter</fullName>
    </submittedName>
</protein>
<dbReference type="GO" id="GO:0005886">
    <property type="term" value="C:plasma membrane"/>
    <property type="evidence" value="ECO:0007669"/>
    <property type="project" value="TreeGrafter"/>
</dbReference>
<feature type="transmembrane region" description="Helical" evidence="6">
    <location>
        <begin position="299"/>
        <end position="319"/>
    </location>
</feature>
<accession>A0AAD6MYN5</accession>
<gene>
    <name evidence="8" type="ORF">N7493_002509</name>
</gene>
<evidence type="ECO:0000256" key="1">
    <source>
        <dbReference type="ARBA" id="ARBA00004141"/>
    </source>
</evidence>
<dbReference type="AlphaFoldDB" id="A0AAD6MYN5"/>
<evidence type="ECO:0000256" key="5">
    <source>
        <dbReference type="ARBA" id="ARBA00023136"/>
    </source>
</evidence>
<evidence type="ECO:0000256" key="3">
    <source>
        <dbReference type="ARBA" id="ARBA00022692"/>
    </source>
</evidence>
<feature type="transmembrane region" description="Helical" evidence="6">
    <location>
        <begin position="30"/>
        <end position="50"/>
    </location>
</feature>
<dbReference type="Gene3D" id="1.20.1250.20">
    <property type="entry name" value="MFS general substrate transporter like domains"/>
    <property type="match status" value="1"/>
</dbReference>
<comment type="subcellular location">
    <subcellularLocation>
        <location evidence="1">Membrane</location>
        <topology evidence="1">Multi-pass membrane protein</topology>
    </subcellularLocation>
</comment>
<dbReference type="InterPro" id="IPR011701">
    <property type="entry name" value="MFS"/>
</dbReference>
<keyword evidence="4 6" id="KW-1133">Transmembrane helix</keyword>
<keyword evidence="9" id="KW-1185">Reference proteome</keyword>
<evidence type="ECO:0000256" key="4">
    <source>
        <dbReference type="ARBA" id="ARBA00022989"/>
    </source>
</evidence>
<reference evidence="8" key="1">
    <citation type="journal article" date="2023" name="IMA Fungus">
        <title>Comparative genomic study of the Penicillium genus elucidates a diverse pangenome and 15 lateral gene transfer events.</title>
        <authorList>
            <person name="Petersen C."/>
            <person name="Sorensen T."/>
            <person name="Nielsen M.R."/>
            <person name="Sondergaard T.E."/>
            <person name="Sorensen J.L."/>
            <person name="Fitzpatrick D.A."/>
            <person name="Frisvad J.C."/>
            <person name="Nielsen K.L."/>
        </authorList>
    </citation>
    <scope>NUCLEOTIDE SEQUENCE</scope>
    <source>
        <strain evidence="8">IBT 17514</strain>
    </source>
</reference>
<dbReference type="PANTHER" id="PTHR23501">
    <property type="entry name" value="MAJOR FACILITATOR SUPERFAMILY"/>
    <property type="match status" value="1"/>
</dbReference>
<evidence type="ECO:0000256" key="6">
    <source>
        <dbReference type="SAM" id="Phobius"/>
    </source>
</evidence>
<evidence type="ECO:0000259" key="7">
    <source>
        <dbReference type="PROSITE" id="PS50850"/>
    </source>
</evidence>
<dbReference type="CDD" id="cd17502">
    <property type="entry name" value="MFS_Azr1_MDR_like"/>
    <property type="match status" value="1"/>
</dbReference>
<dbReference type="SUPFAM" id="SSF103473">
    <property type="entry name" value="MFS general substrate transporter"/>
    <property type="match status" value="1"/>
</dbReference>
<proteinExistence type="inferred from homology"/>
<keyword evidence="3 6" id="KW-0812">Transmembrane</keyword>
<feature type="transmembrane region" description="Helical" evidence="6">
    <location>
        <begin position="100"/>
        <end position="119"/>
    </location>
</feature>
<feature type="transmembrane region" description="Helical" evidence="6">
    <location>
        <begin position="339"/>
        <end position="358"/>
    </location>
</feature>
<feature type="transmembrane region" description="Helical" evidence="6">
    <location>
        <begin position="229"/>
        <end position="251"/>
    </location>
</feature>
<dbReference type="Pfam" id="PF07690">
    <property type="entry name" value="MFS_1"/>
    <property type="match status" value="1"/>
</dbReference>
<feature type="non-terminal residue" evidence="8">
    <location>
        <position position="1"/>
    </location>
</feature>
<keyword evidence="5 6" id="KW-0472">Membrane</keyword>
<name>A0AAD6MYN5_9EURO</name>
<dbReference type="InterPro" id="IPR036259">
    <property type="entry name" value="MFS_trans_sf"/>
</dbReference>
<comment type="caution">
    <text evidence="8">The sequence shown here is derived from an EMBL/GenBank/DDBJ whole genome shotgun (WGS) entry which is preliminary data.</text>
</comment>
<organism evidence="8 9">
    <name type="scientific">Penicillium malachiteum</name>
    <dbReference type="NCBI Taxonomy" id="1324776"/>
    <lineage>
        <taxon>Eukaryota</taxon>
        <taxon>Fungi</taxon>
        <taxon>Dikarya</taxon>
        <taxon>Ascomycota</taxon>
        <taxon>Pezizomycotina</taxon>
        <taxon>Eurotiomycetes</taxon>
        <taxon>Eurotiomycetidae</taxon>
        <taxon>Eurotiales</taxon>
        <taxon>Aspergillaceae</taxon>
        <taxon>Penicillium</taxon>
    </lineage>
</organism>
<feature type="transmembrane region" description="Helical" evidence="6">
    <location>
        <begin position="524"/>
        <end position="544"/>
    </location>
</feature>
<feature type="transmembrane region" description="Helical" evidence="6">
    <location>
        <begin position="157"/>
        <end position="176"/>
    </location>
</feature>
<feature type="transmembrane region" description="Helical" evidence="6">
    <location>
        <begin position="414"/>
        <end position="436"/>
    </location>
</feature>
<dbReference type="InterPro" id="IPR020846">
    <property type="entry name" value="MFS_dom"/>
</dbReference>
<feature type="transmembrane region" description="Helical" evidence="6">
    <location>
        <begin position="379"/>
        <end position="402"/>
    </location>
</feature>
<evidence type="ECO:0000256" key="2">
    <source>
        <dbReference type="ARBA" id="ARBA00007520"/>
    </source>
</evidence>
<dbReference type="PANTHER" id="PTHR23501:SF199">
    <property type="entry name" value="MFS EFFLUX TRANSPORTER INPD-RELATED"/>
    <property type="match status" value="1"/>
</dbReference>
<comment type="similarity">
    <text evidence="2">Belongs to the major facilitator superfamily. TCR/Tet family.</text>
</comment>
<sequence length="591" mass="64711">SFNHLSPPKHKRDNMVSDEPKKESSYLTGWRLGMAISCLFFANFLIALDANIINVAIPRISSDFHALDDVAWYGTGYLLTITTFQPLYGTFYRLFRTDVVYLISIIIFELGTIICAAASSSPLFIVGRAIAGLGAAGVLQGSLSIIGQVVILEKRPLYMGLVISAFAVTVCLGPPLGGEFTEHASWRWCFWINLPIGAVVLIGLSIFLKVRGDANALRRLPLRSKLACVDFIGCTLFLGAVCCLLLALQWGGQTKPWSSVTIIGLFVGTVALITLFAYVQWQRDENALIPLRVLRKRNVLTSAMVLFFLGGAIYLFSYYLPFYFEAVRGISAVTSGVNFIPLMLSQMVSLVIIGAVVKECGHYVSDKRHQMNVSKNDGYLTRLQVPFILFGNLVAIVGAALLTQLDLHTATIKWAAYFVVTGIGLGMAMQLPYTAIHITLSAEDLPTGNAIAVLFYQLGGAISISMGQTVVLCTIEEELQDKIPGLTSKEVFSAGAANLESLVSTRVALTILREIWNDGIQRNMYLAVSLIAAAVPFTLCMQWLNSKKVARQIQAKEEMENTECETQKKSVLIEGSEVSSMKEAEDSDLHV</sequence>
<dbReference type="Gene3D" id="1.20.1720.10">
    <property type="entry name" value="Multidrug resistance protein D"/>
    <property type="match status" value="1"/>
</dbReference>
<evidence type="ECO:0000313" key="9">
    <source>
        <dbReference type="Proteomes" id="UP001215712"/>
    </source>
</evidence>